<dbReference type="Proteomes" id="UP001227268">
    <property type="component" value="Unassembled WGS sequence"/>
</dbReference>
<comment type="caution">
    <text evidence="1">The sequence shown here is derived from an EMBL/GenBank/DDBJ whole genome shotgun (WGS) entry which is preliminary data.</text>
</comment>
<accession>A0ACC2VL30</accession>
<evidence type="ECO:0000313" key="1">
    <source>
        <dbReference type="EMBL" id="KAJ9099326.1"/>
    </source>
</evidence>
<organism evidence="1 2">
    <name type="scientific">Naganishia friedmannii</name>
    <dbReference type="NCBI Taxonomy" id="89922"/>
    <lineage>
        <taxon>Eukaryota</taxon>
        <taxon>Fungi</taxon>
        <taxon>Dikarya</taxon>
        <taxon>Basidiomycota</taxon>
        <taxon>Agaricomycotina</taxon>
        <taxon>Tremellomycetes</taxon>
        <taxon>Filobasidiales</taxon>
        <taxon>Filobasidiaceae</taxon>
        <taxon>Naganishia</taxon>
    </lineage>
</organism>
<gene>
    <name evidence="1" type="ORF">QFC21_004207</name>
</gene>
<evidence type="ECO:0000313" key="2">
    <source>
        <dbReference type="Proteomes" id="UP001227268"/>
    </source>
</evidence>
<protein>
    <submittedName>
        <fullName evidence="1">Uncharacterized protein</fullName>
    </submittedName>
</protein>
<sequence length="418" mass="47959">MRRFTSPSRWRNHILLIALVLTTSALVSLSRCGEQFPANVDPDTKVTPAVWETIARARLNHLQSRFKQEDALKEMGLKIGNPAWDEYVNELQGVYQQFFKPDRGLEDQKGIHATSGKVSNGSSAVQRVQEQLAESFNDLSKHTAHPEYQHLSEYIPHTIHITSKKPIFPSEFSTWDRMNSIDRWKVKYWDDDRIWEWMNHVFGQEERSGHQVPGHAEGAKILKVYEQLPKGVLRGLYTDTDTACVRPIRQWPGIRESHWDLMWKTDPLLASLPHMSDLLTVATSSAVRGNVRNDTADITRGPELDAVQSWIKDYERNSWEPPKLIVAVEFDYWGPHAAKKWTEIGYSRGFQIVQWTMLAQPGHPVFLDVLGRIIRDVGRHRSVRDDYVKGQGKEEISKDTLLNVVSDATSGDPEEARF</sequence>
<dbReference type="EMBL" id="JASBWT010000013">
    <property type="protein sequence ID" value="KAJ9099326.1"/>
    <property type="molecule type" value="Genomic_DNA"/>
</dbReference>
<reference evidence="1" key="1">
    <citation type="submission" date="2023-04" db="EMBL/GenBank/DDBJ databases">
        <title>Draft Genome sequencing of Naganishia species isolated from polar environments using Oxford Nanopore Technology.</title>
        <authorList>
            <person name="Leo P."/>
            <person name="Venkateswaran K."/>
        </authorList>
    </citation>
    <scope>NUCLEOTIDE SEQUENCE</scope>
    <source>
        <strain evidence="1">MNA-CCFEE 5423</strain>
    </source>
</reference>
<keyword evidence="2" id="KW-1185">Reference proteome</keyword>
<name>A0ACC2VL30_9TREE</name>
<proteinExistence type="predicted"/>